<dbReference type="EMBL" id="LR134481">
    <property type="protein sequence ID" value="VEI30316.1"/>
    <property type="molecule type" value="Genomic_DNA"/>
</dbReference>
<organism evidence="1 2">
    <name type="scientific">Haemophilus parainfluenzae</name>
    <dbReference type="NCBI Taxonomy" id="729"/>
    <lineage>
        <taxon>Bacteria</taxon>
        <taxon>Pseudomonadati</taxon>
        <taxon>Pseudomonadota</taxon>
        <taxon>Gammaproteobacteria</taxon>
        <taxon>Pasteurellales</taxon>
        <taxon>Pasteurellaceae</taxon>
        <taxon>Haemophilus</taxon>
    </lineage>
</organism>
<sequence>MSETILKLEFPFLDGQGNTITELKIRRPKVRDIRKMTGKTETEMAVSLLAIVTGLVPEDIDELDIADFQAASKIVEKMQKGK</sequence>
<dbReference type="Proteomes" id="UP000268879">
    <property type="component" value="Chromosome"/>
</dbReference>
<protein>
    <recommendedName>
        <fullName evidence="3">Phage tail assembly protein</fullName>
    </recommendedName>
</protein>
<dbReference type="Pfam" id="PF10109">
    <property type="entry name" value="Phage_TAC_7"/>
    <property type="match status" value="1"/>
</dbReference>
<reference evidence="1 2" key="1">
    <citation type="submission" date="2018-12" db="EMBL/GenBank/DDBJ databases">
        <authorList>
            <consortium name="Pathogen Informatics"/>
        </authorList>
    </citation>
    <scope>NUCLEOTIDE SEQUENCE [LARGE SCALE GENOMIC DNA]</scope>
    <source>
        <strain evidence="1 2">NCTC10665</strain>
    </source>
</reference>
<dbReference type="AlphaFoldDB" id="A0A3S4XH00"/>
<accession>A0A3S4XH00</accession>
<dbReference type="InterPro" id="IPR019289">
    <property type="entry name" value="Phage_tail_E/E"/>
</dbReference>
<evidence type="ECO:0008006" key="3">
    <source>
        <dbReference type="Google" id="ProtNLM"/>
    </source>
</evidence>
<evidence type="ECO:0000313" key="2">
    <source>
        <dbReference type="Proteomes" id="UP000268879"/>
    </source>
</evidence>
<evidence type="ECO:0000313" key="1">
    <source>
        <dbReference type="EMBL" id="VEI30316.1"/>
    </source>
</evidence>
<proteinExistence type="predicted"/>
<name>A0A3S4XH00_HAEPA</name>
<dbReference type="RefSeq" id="WP_126470419.1">
    <property type="nucleotide sequence ID" value="NZ_LR134481.1"/>
</dbReference>
<gene>
    <name evidence="1" type="ORF">NCTC10665_00861</name>
</gene>